<feature type="transmembrane region" description="Helical" evidence="8">
    <location>
        <begin position="154"/>
        <end position="176"/>
    </location>
</feature>
<feature type="transmembrane region" description="Helical" evidence="8">
    <location>
        <begin position="361"/>
        <end position="378"/>
    </location>
</feature>
<evidence type="ECO:0000256" key="6">
    <source>
        <dbReference type="ARBA" id="ARBA00023136"/>
    </source>
</evidence>
<keyword evidence="5 8" id="KW-1133">Transmembrane helix</keyword>
<dbReference type="NCBIfam" id="TIGR00836">
    <property type="entry name" value="amt"/>
    <property type="match status" value="1"/>
</dbReference>
<evidence type="ECO:0000256" key="4">
    <source>
        <dbReference type="ARBA" id="ARBA00022692"/>
    </source>
</evidence>
<protein>
    <recommendedName>
        <fullName evidence="8">Ammonium transporter</fullName>
    </recommendedName>
</protein>
<feature type="transmembrane region" description="Helical" evidence="8">
    <location>
        <begin position="416"/>
        <end position="434"/>
    </location>
</feature>
<feature type="domain" description="Ammonium transporter AmtB-like" evidence="10">
    <location>
        <begin position="122"/>
        <end position="543"/>
    </location>
</feature>
<keyword evidence="13" id="KW-1185">Reference proteome</keyword>
<proteinExistence type="inferred from homology"/>
<comment type="subcellular location">
    <subcellularLocation>
        <location evidence="8">Cell membrane</location>
        <topology evidence="8">Multi-pass membrane protein</topology>
    </subcellularLocation>
    <subcellularLocation>
        <location evidence="1">Membrane</location>
        <topology evidence="1">Multi-pass membrane protein</topology>
    </subcellularLocation>
</comment>
<reference evidence="11" key="2">
    <citation type="submission" date="2019-06" db="EMBL/GenBank/DDBJ databases">
        <title>Genomics analysis of Aphanomyces spp. identifies a new class of oomycete effector associated with host adaptation.</title>
        <authorList>
            <person name="Gaulin E."/>
        </authorList>
    </citation>
    <scope>NUCLEOTIDE SEQUENCE</scope>
    <source>
        <strain evidence="11">CBS 578.67</strain>
    </source>
</reference>
<comment type="similarity">
    <text evidence="2 8">Belongs to the ammonia transporter channel (TC 1.A.11.2) family.</text>
</comment>
<feature type="transmembrane region" description="Helical" evidence="8">
    <location>
        <begin position="390"/>
        <end position="410"/>
    </location>
</feature>
<evidence type="ECO:0000256" key="9">
    <source>
        <dbReference type="SAM" id="MobiDB-lite"/>
    </source>
</evidence>
<evidence type="ECO:0000313" key="12">
    <source>
        <dbReference type="EMBL" id="VFT90308.1"/>
    </source>
</evidence>
<feature type="region of interest" description="Disordered" evidence="9">
    <location>
        <begin position="532"/>
        <end position="592"/>
    </location>
</feature>
<evidence type="ECO:0000259" key="10">
    <source>
        <dbReference type="Pfam" id="PF00909"/>
    </source>
</evidence>
<evidence type="ECO:0000256" key="5">
    <source>
        <dbReference type="ARBA" id="ARBA00022989"/>
    </source>
</evidence>
<dbReference type="GO" id="GO:0005886">
    <property type="term" value="C:plasma membrane"/>
    <property type="evidence" value="ECO:0007669"/>
    <property type="project" value="UniProtKB-SubCell"/>
</dbReference>
<dbReference type="InterPro" id="IPR018047">
    <property type="entry name" value="Ammonium_transpt_CS"/>
</dbReference>
<feature type="transmembrane region" description="Helical" evidence="8">
    <location>
        <begin position="324"/>
        <end position="341"/>
    </location>
</feature>
<feature type="transmembrane region" description="Helical" evidence="8">
    <location>
        <begin position="48"/>
        <end position="67"/>
    </location>
</feature>
<evidence type="ECO:0000256" key="2">
    <source>
        <dbReference type="ARBA" id="ARBA00005887"/>
    </source>
</evidence>
<name>A0A485KYQ8_9STRA</name>
<dbReference type="GO" id="GO:0008519">
    <property type="term" value="F:ammonium channel activity"/>
    <property type="evidence" value="ECO:0007669"/>
    <property type="project" value="InterPro"/>
</dbReference>
<dbReference type="Proteomes" id="UP000332933">
    <property type="component" value="Unassembled WGS sequence"/>
</dbReference>
<dbReference type="OrthoDB" id="534912at2759"/>
<sequence length="611" mass="65089">MWHDILLALFARFESRQQSDGLSIVCVVCPFHVEVEVKPFRSRPISSVSLAKLGVAATACLIASLILQRQPVTMVLAIDKTSNISLTVDGVAMVVAWEDLTKALATSPSTEVASAATLDLFWLLFGGMMIFFMILGFALLEIGCCHVKNTKHILFRNLGDLCITGITFYACGYAFAFSDGNGFIGKSRWFLQGAAFETDDPMHFDGLYYANWFFQWAVAAICVTIFSGAVAERITLQAYFLYSFLMGGLFYPICAHWIWSATGWASATNASNLLFGVGAIDFAGCGCIHMVGGMSALVGCVLVGPRKGRFNADGSANEMPKQSVTFQCMGTLVLWFGWYGFNCVSTLSLRGEMGNVMAKVAVNLTLAACTGGILTVLLDKTIGSKTWDPCMGNNGILAGCVSITGSCSVIEPEAAVALGAIAAFLYVGLSKLVVRLRIDDVVDAIPVHLGCGTLGALAPGIFASSKGVQMFVGTKSCGIFYRCNGNQGNQLAAQVVYVLAVAGWVGIYCAVLFTALKRLGWLRPTDKTEAEGLDKFEHGGPAYEDGKEGDDEGHDKPTKFHAEGSSVSLVRPTAALSGGDAPSQRPLKSTPSAIELIVDESEALPGAPTHN</sequence>
<dbReference type="PANTHER" id="PTHR11730">
    <property type="entry name" value="AMMONIUM TRANSPORTER"/>
    <property type="match status" value="1"/>
</dbReference>
<dbReference type="Gene3D" id="1.10.3430.10">
    <property type="entry name" value="Ammonium transporter AmtB like domains"/>
    <property type="match status" value="1"/>
</dbReference>
<dbReference type="InterPro" id="IPR001905">
    <property type="entry name" value="Ammonium_transpt"/>
</dbReference>
<feature type="transmembrane region" description="Helical" evidence="8">
    <location>
        <begin position="441"/>
        <end position="462"/>
    </location>
</feature>
<keyword evidence="6 8" id="KW-0472">Membrane</keyword>
<dbReference type="AlphaFoldDB" id="A0A485KYQ8"/>
<dbReference type="PANTHER" id="PTHR11730:SF6">
    <property type="entry name" value="AMMONIUM TRANSPORTER"/>
    <property type="match status" value="1"/>
</dbReference>
<evidence type="ECO:0000313" key="11">
    <source>
        <dbReference type="EMBL" id="KAF0695734.1"/>
    </source>
</evidence>
<evidence type="ECO:0000313" key="13">
    <source>
        <dbReference type="Proteomes" id="UP000332933"/>
    </source>
</evidence>
<evidence type="ECO:0000256" key="8">
    <source>
        <dbReference type="RuleBase" id="RU362002"/>
    </source>
</evidence>
<evidence type="ECO:0000256" key="7">
    <source>
        <dbReference type="ARBA" id="ARBA00023177"/>
    </source>
</evidence>
<evidence type="ECO:0000256" key="1">
    <source>
        <dbReference type="ARBA" id="ARBA00004141"/>
    </source>
</evidence>
<feature type="transmembrane region" description="Helical" evidence="8">
    <location>
        <begin position="120"/>
        <end position="142"/>
    </location>
</feature>
<dbReference type="GO" id="GO:0097272">
    <property type="term" value="P:ammonium homeostasis"/>
    <property type="evidence" value="ECO:0007669"/>
    <property type="project" value="TreeGrafter"/>
</dbReference>
<dbReference type="Pfam" id="PF00909">
    <property type="entry name" value="Ammonium_transp"/>
    <property type="match status" value="1"/>
</dbReference>
<dbReference type="EMBL" id="CAADRA010005475">
    <property type="protein sequence ID" value="VFT90308.1"/>
    <property type="molecule type" value="Genomic_DNA"/>
</dbReference>
<feature type="transmembrane region" description="Helical" evidence="8">
    <location>
        <begin position="495"/>
        <end position="516"/>
    </location>
</feature>
<feature type="transmembrane region" description="Helical" evidence="8">
    <location>
        <begin position="279"/>
        <end position="303"/>
    </location>
</feature>
<reference evidence="12 13" key="1">
    <citation type="submission" date="2019-03" db="EMBL/GenBank/DDBJ databases">
        <authorList>
            <person name="Gaulin E."/>
            <person name="Dumas B."/>
        </authorList>
    </citation>
    <scope>NUCLEOTIDE SEQUENCE [LARGE SCALE GENOMIC DNA]</scope>
    <source>
        <strain evidence="12">CBS 568.67</strain>
    </source>
</reference>
<feature type="transmembrane region" description="Helical" evidence="8">
    <location>
        <begin position="238"/>
        <end position="259"/>
    </location>
</feature>
<keyword evidence="7 8" id="KW-0924">Ammonia transport</keyword>
<gene>
    <name evidence="12" type="primary">Aste57867_13470</name>
    <name evidence="11" type="ORF">As57867_013420</name>
    <name evidence="12" type="ORF">ASTE57867_13470</name>
</gene>
<organism evidence="12 13">
    <name type="scientific">Aphanomyces stellatus</name>
    <dbReference type="NCBI Taxonomy" id="120398"/>
    <lineage>
        <taxon>Eukaryota</taxon>
        <taxon>Sar</taxon>
        <taxon>Stramenopiles</taxon>
        <taxon>Oomycota</taxon>
        <taxon>Saprolegniomycetes</taxon>
        <taxon>Saprolegniales</taxon>
        <taxon>Verrucalvaceae</taxon>
        <taxon>Aphanomyces</taxon>
    </lineage>
</organism>
<dbReference type="PROSITE" id="PS01219">
    <property type="entry name" value="AMMONIUM_TRANSP"/>
    <property type="match status" value="1"/>
</dbReference>
<feature type="compositionally biased region" description="Basic and acidic residues" evidence="9">
    <location>
        <begin position="553"/>
        <end position="562"/>
    </location>
</feature>
<keyword evidence="4 8" id="KW-0812">Transmembrane</keyword>
<dbReference type="InterPro" id="IPR024041">
    <property type="entry name" value="NH4_transpt_AmtB-like_dom"/>
</dbReference>
<dbReference type="SUPFAM" id="SSF111352">
    <property type="entry name" value="Ammonium transporter"/>
    <property type="match status" value="1"/>
</dbReference>
<keyword evidence="3 8" id="KW-0813">Transport</keyword>
<evidence type="ECO:0000256" key="3">
    <source>
        <dbReference type="ARBA" id="ARBA00022448"/>
    </source>
</evidence>
<accession>A0A485KYQ8</accession>
<feature type="transmembrane region" description="Helical" evidence="8">
    <location>
        <begin position="212"/>
        <end position="231"/>
    </location>
</feature>
<dbReference type="InterPro" id="IPR029020">
    <property type="entry name" value="Ammonium/urea_transptr"/>
</dbReference>
<dbReference type="EMBL" id="VJMH01005454">
    <property type="protein sequence ID" value="KAF0695734.1"/>
    <property type="molecule type" value="Genomic_DNA"/>
</dbReference>